<accession>A0ACC2KPE0</accession>
<comment type="caution">
    <text evidence="1">The sequence shown here is derived from an EMBL/GenBank/DDBJ whole genome shotgun (WGS) entry which is preliminary data.</text>
</comment>
<reference evidence="1 2" key="1">
    <citation type="journal article" date="2022" name="Hortic Res">
        <title>A haplotype resolved chromosomal level avocado genome allows analysis of novel avocado genes.</title>
        <authorList>
            <person name="Nath O."/>
            <person name="Fletcher S.J."/>
            <person name="Hayward A."/>
            <person name="Shaw L.M."/>
            <person name="Masouleh A.K."/>
            <person name="Furtado A."/>
            <person name="Henry R.J."/>
            <person name="Mitter N."/>
        </authorList>
    </citation>
    <scope>NUCLEOTIDE SEQUENCE [LARGE SCALE GENOMIC DNA]</scope>
    <source>
        <strain evidence="2">cv. Hass</strain>
    </source>
</reference>
<evidence type="ECO:0000313" key="2">
    <source>
        <dbReference type="Proteomes" id="UP001234297"/>
    </source>
</evidence>
<evidence type="ECO:0000313" key="1">
    <source>
        <dbReference type="EMBL" id="KAJ8623059.1"/>
    </source>
</evidence>
<keyword evidence="2" id="KW-1185">Reference proteome</keyword>
<dbReference type="Proteomes" id="UP001234297">
    <property type="component" value="Chromosome 10"/>
</dbReference>
<name>A0ACC2KPE0_PERAE</name>
<protein>
    <submittedName>
        <fullName evidence="1">Uncharacterized protein</fullName>
    </submittedName>
</protein>
<gene>
    <name evidence="1" type="ORF">MRB53_031588</name>
</gene>
<organism evidence="1 2">
    <name type="scientific">Persea americana</name>
    <name type="common">Avocado</name>
    <dbReference type="NCBI Taxonomy" id="3435"/>
    <lineage>
        <taxon>Eukaryota</taxon>
        <taxon>Viridiplantae</taxon>
        <taxon>Streptophyta</taxon>
        <taxon>Embryophyta</taxon>
        <taxon>Tracheophyta</taxon>
        <taxon>Spermatophyta</taxon>
        <taxon>Magnoliopsida</taxon>
        <taxon>Magnoliidae</taxon>
        <taxon>Laurales</taxon>
        <taxon>Lauraceae</taxon>
        <taxon>Persea</taxon>
    </lineage>
</organism>
<dbReference type="EMBL" id="CM056818">
    <property type="protein sequence ID" value="KAJ8623059.1"/>
    <property type="molecule type" value="Genomic_DNA"/>
</dbReference>
<proteinExistence type="predicted"/>
<sequence length="567" mass="64843">MDLRKLFMVEQLSSKRRVVSGFGVVFLASFLVFSLIFLKGFNSSPFSWFFPVPSSSVSSTLSPAAELQRSMDPWKREEKMVHGKTNGDKINYLRKENGILQRTHEGDSPEVGKVESFLNSDAGEKVTEKTQKGENVTLEENNGSPFSKDGEGMLEKTQGKGSDKNASFPVIKEKIGEENHEGNISGKDRSATIPVKGEGGSEMTQVGNFSEKDNFSILHNGSTSFKRVGGLSGKCDVFNGRWVRDEGKPFYPPGSCPHIEKDFNCYENGRPDDDFMRWRWQPKDCDIPSLNATDFLEKLRGKKLLFVGDSLNRNMWESLVCILRHSVVNKSRVHEASGRRDFKRSGYYSYIYEDYNCSVDFVRSPFLVKEMHLNGGDGVEETLRLDTMDELTLVCREADVLVFNTGHWWTHDKTSRGENYYQEGDHLYPKLNVKEAYKKALTTWATWLDKTVDATRTQVFFRGYSVSHFSGGRWNSGGQCHNETEPIFNENYLGAYPWKMRTLEKVLNLMQTPVVYMNISKLTDYRKDGHPSIYRKEYKTDQHTQDCSHWCLPGVPDTWNELLYAHL</sequence>